<dbReference type="Pfam" id="PF07969">
    <property type="entry name" value="Amidohydro_3"/>
    <property type="match status" value="1"/>
</dbReference>
<dbReference type="PANTHER" id="PTHR22642:SF2">
    <property type="entry name" value="PROTEIN LONG AFTER FAR-RED 3"/>
    <property type="match status" value="1"/>
</dbReference>
<dbReference type="STRING" id="1566387.QV13_14350"/>
<dbReference type="AlphaFoldDB" id="A0A1C2DMR6"/>
<dbReference type="SUPFAM" id="SSF51338">
    <property type="entry name" value="Composite domain of metallo-dependent hydrolases"/>
    <property type="match status" value="1"/>
</dbReference>
<dbReference type="RefSeq" id="WP_024925281.1">
    <property type="nucleotide sequence ID" value="NZ_MDEO01000033.1"/>
</dbReference>
<evidence type="ECO:0000256" key="1">
    <source>
        <dbReference type="SAM" id="SignalP"/>
    </source>
</evidence>
<feature type="chain" id="PRO_5008659605" description="Amidohydrolase 3 domain-containing protein" evidence="1">
    <location>
        <begin position="27"/>
        <end position="569"/>
    </location>
</feature>
<dbReference type="CDD" id="cd01300">
    <property type="entry name" value="YtcJ_like"/>
    <property type="match status" value="1"/>
</dbReference>
<dbReference type="Gene3D" id="2.30.40.10">
    <property type="entry name" value="Urease, subunit C, domain 1"/>
    <property type="match status" value="1"/>
</dbReference>
<evidence type="ECO:0000259" key="2">
    <source>
        <dbReference type="Pfam" id="PF07969"/>
    </source>
</evidence>
<dbReference type="EMBL" id="MDEO01000033">
    <property type="protein sequence ID" value="OCX16061.1"/>
    <property type="molecule type" value="Genomic_DNA"/>
</dbReference>
<gene>
    <name evidence="3" type="ORF">QV13_14350</name>
</gene>
<dbReference type="Proteomes" id="UP000094412">
    <property type="component" value="Unassembled WGS sequence"/>
</dbReference>
<evidence type="ECO:0000313" key="4">
    <source>
        <dbReference type="Proteomes" id="UP000094412"/>
    </source>
</evidence>
<name>A0A1C2DMR6_9HYPH</name>
<dbReference type="InterPro" id="IPR032466">
    <property type="entry name" value="Metal_Hydrolase"/>
</dbReference>
<dbReference type="GO" id="GO:0016810">
    <property type="term" value="F:hydrolase activity, acting on carbon-nitrogen (but not peptide) bonds"/>
    <property type="evidence" value="ECO:0007669"/>
    <property type="project" value="InterPro"/>
</dbReference>
<keyword evidence="1" id="KW-0732">Signal</keyword>
<organism evidence="3 4">
    <name type="scientific">Mesorhizobium hungaricum</name>
    <dbReference type="NCBI Taxonomy" id="1566387"/>
    <lineage>
        <taxon>Bacteria</taxon>
        <taxon>Pseudomonadati</taxon>
        <taxon>Pseudomonadota</taxon>
        <taxon>Alphaproteobacteria</taxon>
        <taxon>Hyphomicrobiales</taxon>
        <taxon>Phyllobacteriaceae</taxon>
        <taxon>Mesorhizobium</taxon>
    </lineage>
</organism>
<comment type="caution">
    <text evidence="3">The sequence shown here is derived from an EMBL/GenBank/DDBJ whole genome shotgun (WGS) entry which is preliminary data.</text>
</comment>
<accession>A0A1C2DMR6</accession>
<dbReference type="OrthoDB" id="9811399at2"/>
<feature type="domain" description="Amidohydrolase 3" evidence="2">
    <location>
        <begin position="83"/>
        <end position="555"/>
    </location>
</feature>
<feature type="signal peptide" evidence="1">
    <location>
        <begin position="1"/>
        <end position="26"/>
    </location>
</feature>
<dbReference type="InterPro" id="IPR033932">
    <property type="entry name" value="YtcJ-like"/>
</dbReference>
<dbReference type="InterPro" id="IPR011059">
    <property type="entry name" value="Metal-dep_hydrolase_composite"/>
</dbReference>
<protein>
    <recommendedName>
        <fullName evidence="2">Amidohydrolase 3 domain-containing protein</fullName>
    </recommendedName>
</protein>
<reference evidence="3 4" key="1">
    <citation type="submission" date="2016-08" db="EMBL/GenBank/DDBJ databases">
        <title>Whole genome sequence of Mesorhizobium sp. strain UASWS1009 isolated from industrial sewage.</title>
        <authorList>
            <person name="Crovadore J."/>
            <person name="Calmin G."/>
            <person name="Chablais R."/>
            <person name="Cochard B."/>
            <person name="Lefort F."/>
        </authorList>
    </citation>
    <scope>NUCLEOTIDE SEQUENCE [LARGE SCALE GENOMIC DNA]</scope>
    <source>
        <strain evidence="3 4">UASWS1009</strain>
    </source>
</reference>
<dbReference type="Gene3D" id="3.10.310.70">
    <property type="match status" value="1"/>
</dbReference>
<proteinExistence type="predicted"/>
<sequence>MSTIRGKAWLVASAFALVAGTPAAYADSQALILRGARVLTMDQQKPEVQAVAIVDGRVAAVGSADDMAPFLKGATVYDLPAEALVLPGFQDSHNHLIWSATELQDIDLSGVADEAGLRAAIEKGVGKLPENAWIRASLWDPTTLPNASAAVLDAITGPRPIFVAAADSHSAWVNTAALKAAGITAETKAPEGGRIEVDAQGQPTGLLRESAMSLVSSLLPEYPDSQVDAGLAKAMAEAESYGITAIIDPAAKEWMLRGYQRADAAGKLNLRVKAAVQIEAKEGAAAGVAKVLDYKARYASPHLEVNAAKLFVDGVIETGTAALIEAYVGSNQAGDLLFTPQAMKEIAIAADKAGLQLHAHAIGDRAVRATLDAYEAARVANGTRDSRHQITHLELIDPADIPRFKALGVLANIQALWAYPDPYIVNLTEPKIGPERSQQLYPFGALKQAGALLVGSSDWSVSSMNPLEAIQIAVTRQDIADPNGRVLTPQHRLEVMDMIKAYTANGAYAAFDEAQSGTLTVGKRADIVVLGHDVTKIPPTQIAATKVMLTLIEGDAAYKGEALPKPTMP</sequence>
<keyword evidence="4" id="KW-1185">Reference proteome</keyword>
<dbReference type="Gene3D" id="3.20.20.140">
    <property type="entry name" value="Metal-dependent hydrolases"/>
    <property type="match status" value="1"/>
</dbReference>
<dbReference type="SUPFAM" id="SSF51556">
    <property type="entry name" value="Metallo-dependent hydrolases"/>
    <property type="match status" value="1"/>
</dbReference>
<dbReference type="InterPro" id="IPR013108">
    <property type="entry name" value="Amidohydro_3"/>
</dbReference>
<evidence type="ECO:0000313" key="3">
    <source>
        <dbReference type="EMBL" id="OCX16061.1"/>
    </source>
</evidence>
<dbReference type="PANTHER" id="PTHR22642">
    <property type="entry name" value="IMIDAZOLONEPROPIONASE"/>
    <property type="match status" value="1"/>
</dbReference>